<evidence type="ECO:0000259" key="3">
    <source>
        <dbReference type="Pfam" id="PF23865"/>
    </source>
</evidence>
<feature type="domain" description="DUF7029" evidence="2">
    <location>
        <begin position="142"/>
        <end position="245"/>
    </location>
</feature>
<sequence length="711" mass="75526">MFECEPQYLLSSVATKALLLKAATKKQGLHAWTCGREVIQENGVDTHTALNVGQDNRKELFDIGGVKIIQETNCVVKKTKHILRFSCIYESNHSKTLIPIRREPRNVERASYVDSLLPRSSVILDYGYDAHGPTHASVLVEAHEDRPILLLEALSPSLLQSVACESDTHSSSIILTLHSEEVVRETTREWTENGYPSFNVITAHFGCNAGNERGAWSVSSARTDAQKIILFVSPMQIQDVGKTFDISVRHSALGSRWASGGDLHQRRASGRLGRRDFEGTNTATLTNNISGTQIFPGNSSALGLASDTIQYIFQIDLTGASLEITCTECTSNFNFTTGVDFTFTPGVVGISKATLFAAVLEFDQSVVLDISVGKTLEKDFQFDLIKIPVDGFEVPNLFAVGPFIGISAEFNFSITASVDFIVGANTSIPAQANATMDLITPGNSVATGWDGVTFKTSPIRINSGAPNFTIGGVLAPFIEFDINVGAGKNNTGLTARLTQTTPAIELELFSVNNVNSACMPAGDNDFSLFGTAYTVQGTVGLLTTADVQVNDAGLLESVGLDASPSWSATLFQRNFNIFGGTPDANQTCFVVADDGGADKSPAAAPTATAPTSSQHPAATGTLLSAPSAIPTYNISKIQTYFDSHNNTLPPGITFQMLAGSGQQLPDSLKPSGTSGSGTSSNGANTGSALRSSVAKGYFAAVVWMLILSLAA</sequence>
<organism evidence="4 5">
    <name type="scientific">Pholiota conissans</name>
    <dbReference type="NCBI Taxonomy" id="109636"/>
    <lineage>
        <taxon>Eukaryota</taxon>
        <taxon>Fungi</taxon>
        <taxon>Dikarya</taxon>
        <taxon>Basidiomycota</taxon>
        <taxon>Agaricomycotina</taxon>
        <taxon>Agaricomycetes</taxon>
        <taxon>Agaricomycetidae</taxon>
        <taxon>Agaricales</taxon>
        <taxon>Agaricineae</taxon>
        <taxon>Strophariaceae</taxon>
        <taxon>Pholiota</taxon>
    </lineage>
</organism>
<evidence type="ECO:0000313" key="5">
    <source>
        <dbReference type="Proteomes" id="UP000807469"/>
    </source>
</evidence>
<comment type="caution">
    <text evidence="4">The sequence shown here is derived from an EMBL/GenBank/DDBJ whole genome shotgun (WGS) entry which is preliminary data.</text>
</comment>
<feature type="region of interest" description="Disordered" evidence="1">
    <location>
        <begin position="663"/>
        <end position="686"/>
    </location>
</feature>
<feature type="compositionally biased region" description="Low complexity" evidence="1">
    <location>
        <begin position="600"/>
        <end position="619"/>
    </location>
</feature>
<protein>
    <submittedName>
        <fullName evidence="4">Uncharacterized protein</fullName>
    </submittedName>
</protein>
<gene>
    <name evidence="4" type="ORF">BDN70DRAFT_895777</name>
</gene>
<dbReference type="AlphaFoldDB" id="A0A9P5Z243"/>
<feature type="domain" description="DUF7223" evidence="3">
    <location>
        <begin position="304"/>
        <end position="462"/>
    </location>
</feature>
<proteinExistence type="predicted"/>
<feature type="compositionally biased region" description="Low complexity" evidence="1">
    <location>
        <begin position="671"/>
        <end position="686"/>
    </location>
</feature>
<dbReference type="InterPro" id="IPR055647">
    <property type="entry name" value="DUF7223"/>
</dbReference>
<evidence type="ECO:0000313" key="4">
    <source>
        <dbReference type="EMBL" id="KAF9478370.1"/>
    </source>
</evidence>
<dbReference type="Pfam" id="PF22974">
    <property type="entry name" value="DUF7029"/>
    <property type="match status" value="1"/>
</dbReference>
<reference evidence="4" key="1">
    <citation type="submission" date="2020-11" db="EMBL/GenBank/DDBJ databases">
        <authorList>
            <consortium name="DOE Joint Genome Institute"/>
            <person name="Ahrendt S."/>
            <person name="Riley R."/>
            <person name="Andreopoulos W."/>
            <person name="Labutti K."/>
            <person name="Pangilinan J."/>
            <person name="Ruiz-Duenas F.J."/>
            <person name="Barrasa J.M."/>
            <person name="Sanchez-Garcia M."/>
            <person name="Camarero S."/>
            <person name="Miyauchi S."/>
            <person name="Serrano A."/>
            <person name="Linde D."/>
            <person name="Babiker R."/>
            <person name="Drula E."/>
            <person name="Ayuso-Fernandez I."/>
            <person name="Pacheco R."/>
            <person name="Padilla G."/>
            <person name="Ferreira P."/>
            <person name="Barriuso J."/>
            <person name="Kellner H."/>
            <person name="Castanera R."/>
            <person name="Alfaro M."/>
            <person name="Ramirez L."/>
            <person name="Pisabarro A.G."/>
            <person name="Kuo A."/>
            <person name="Tritt A."/>
            <person name="Lipzen A."/>
            <person name="He G."/>
            <person name="Yan M."/>
            <person name="Ng V."/>
            <person name="Cullen D."/>
            <person name="Martin F."/>
            <person name="Rosso M.-N."/>
            <person name="Henrissat B."/>
            <person name="Hibbett D."/>
            <person name="Martinez A.T."/>
            <person name="Grigoriev I.V."/>
        </authorList>
    </citation>
    <scope>NUCLEOTIDE SEQUENCE</scope>
    <source>
        <strain evidence="4">CIRM-BRFM 674</strain>
    </source>
</reference>
<dbReference type="Pfam" id="PF23865">
    <property type="entry name" value="DUF7223"/>
    <property type="match status" value="1"/>
</dbReference>
<dbReference type="OrthoDB" id="5382170at2759"/>
<dbReference type="Proteomes" id="UP000807469">
    <property type="component" value="Unassembled WGS sequence"/>
</dbReference>
<keyword evidence="5" id="KW-1185">Reference proteome</keyword>
<feature type="region of interest" description="Disordered" evidence="1">
    <location>
        <begin position="599"/>
        <end position="620"/>
    </location>
</feature>
<evidence type="ECO:0000256" key="1">
    <source>
        <dbReference type="SAM" id="MobiDB-lite"/>
    </source>
</evidence>
<dbReference type="EMBL" id="MU155236">
    <property type="protein sequence ID" value="KAF9478370.1"/>
    <property type="molecule type" value="Genomic_DNA"/>
</dbReference>
<evidence type="ECO:0000259" key="2">
    <source>
        <dbReference type="Pfam" id="PF22974"/>
    </source>
</evidence>
<accession>A0A9P5Z243</accession>
<dbReference type="InterPro" id="IPR054293">
    <property type="entry name" value="DUF7029"/>
</dbReference>
<name>A0A9P5Z243_9AGAR</name>